<dbReference type="PROSITE" id="PS50994">
    <property type="entry name" value="INTEGRASE"/>
    <property type="match status" value="1"/>
</dbReference>
<evidence type="ECO:0000256" key="2">
    <source>
        <dbReference type="ARBA" id="ARBA00022884"/>
    </source>
</evidence>
<evidence type="ECO:0000256" key="1">
    <source>
        <dbReference type="ARBA" id="ARBA00022578"/>
    </source>
</evidence>
<accession>A0A9Q3D176</accession>
<keyword evidence="7" id="KW-1185">Reference proteome</keyword>
<comment type="catalytic activity">
    <reaction evidence="3">
        <text>DNA(n) + a 2'-deoxyribonucleoside 5'-triphosphate = DNA(n+1) + diphosphate</text>
        <dbReference type="Rhea" id="RHEA:22508"/>
        <dbReference type="Rhea" id="RHEA-COMP:17339"/>
        <dbReference type="Rhea" id="RHEA-COMP:17340"/>
        <dbReference type="ChEBI" id="CHEBI:33019"/>
        <dbReference type="ChEBI" id="CHEBI:61560"/>
        <dbReference type="ChEBI" id="CHEBI:173112"/>
        <dbReference type="EC" id="2.7.7.49"/>
    </reaction>
</comment>
<dbReference type="SUPFAM" id="SSF53098">
    <property type="entry name" value="Ribonuclease H-like"/>
    <property type="match status" value="1"/>
</dbReference>
<evidence type="ECO:0000256" key="3">
    <source>
        <dbReference type="ARBA" id="ARBA00048173"/>
    </source>
</evidence>
<evidence type="ECO:0000313" key="7">
    <source>
        <dbReference type="Proteomes" id="UP000765509"/>
    </source>
</evidence>
<evidence type="ECO:0000259" key="5">
    <source>
        <dbReference type="PROSITE" id="PS50994"/>
    </source>
</evidence>
<dbReference type="GO" id="GO:0003964">
    <property type="term" value="F:RNA-directed DNA polymerase activity"/>
    <property type="evidence" value="ECO:0007669"/>
    <property type="project" value="UniProtKB-EC"/>
</dbReference>
<dbReference type="GO" id="GO:0005634">
    <property type="term" value="C:nucleus"/>
    <property type="evidence" value="ECO:0007669"/>
    <property type="project" value="UniProtKB-ARBA"/>
</dbReference>
<dbReference type="InterPro" id="IPR012337">
    <property type="entry name" value="RNaseH-like_sf"/>
</dbReference>
<organism evidence="6 7">
    <name type="scientific">Austropuccinia psidii MF-1</name>
    <dbReference type="NCBI Taxonomy" id="1389203"/>
    <lineage>
        <taxon>Eukaryota</taxon>
        <taxon>Fungi</taxon>
        <taxon>Dikarya</taxon>
        <taxon>Basidiomycota</taxon>
        <taxon>Pucciniomycotina</taxon>
        <taxon>Pucciniomycetes</taxon>
        <taxon>Pucciniales</taxon>
        <taxon>Sphaerophragmiaceae</taxon>
        <taxon>Austropuccinia</taxon>
    </lineage>
</organism>
<dbReference type="Pfam" id="PF00665">
    <property type="entry name" value="rve"/>
    <property type="match status" value="1"/>
</dbReference>
<feature type="domain" description="Integrase catalytic" evidence="5">
    <location>
        <begin position="24"/>
        <end position="133"/>
    </location>
</feature>
<dbReference type="InterPro" id="IPR039537">
    <property type="entry name" value="Retrotran_Ty1/copia-like"/>
</dbReference>
<reference evidence="6" key="1">
    <citation type="submission" date="2021-03" db="EMBL/GenBank/DDBJ databases">
        <title>Draft genome sequence of rust myrtle Austropuccinia psidii MF-1, a brazilian biotype.</title>
        <authorList>
            <person name="Quecine M.C."/>
            <person name="Pachon D.M.R."/>
            <person name="Bonatelli M.L."/>
            <person name="Correr F.H."/>
            <person name="Franceschini L.M."/>
            <person name="Leite T.F."/>
            <person name="Margarido G.R.A."/>
            <person name="Almeida C.A."/>
            <person name="Ferrarezi J.A."/>
            <person name="Labate C.A."/>
        </authorList>
    </citation>
    <scope>NUCLEOTIDE SEQUENCE</scope>
    <source>
        <strain evidence="6">MF-1</strain>
    </source>
</reference>
<dbReference type="OrthoDB" id="2506384at2759"/>
<dbReference type="GO" id="GO:0003723">
    <property type="term" value="F:RNA binding"/>
    <property type="evidence" value="ECO:0007669"/>
    <property type="project" value="UniProtKB-KW"/>
</dbReference>
<dbReference type="GO" id="GO:0032196">
    <property type="term" value="P:transposition"/>
    <property type="evidence" value="ECO:0007669"/>
    <property type="project" value="UniProtKB-KW"/>
</dbReference>
<dbReference type="InterPro" id="IPR036397">
    <property type="entry name" value="RNaseH_sf"/>
</dbReference>
<protein>
    <recommendedName>
        <fullName evidence="5">Integrase catalytic domain-containing protein</fullName>
    </recommendedName>
</protein>
<dbReference type="GO" id="GO:0015074">
    <property type="term" value="P:DNA integration"/>
    <property type="evidence" value="ECO:0007669"/>
    <property type="project" value="InterPro"/>
</dbReference>
<gene>
    <name evidence="6" type="ORF">O181_034669</name>
</gene>
<dbReference type="AlphaFoldDB" id="A0A9Q3D176"/>
<dbReference type="PANTHER" id="PTHR42648">
    <property type="entry name" value="TRANSPOSASE, PUTATIVE-RELATED"/>
    <property type="match status" value="1"/>
</dbReference>
<name>A0A9Q3D176_9BASI</name>
<comment type="catalytic activity">
    <reaction evidence="4">
        <text>DNA(n) + a 2'-deoxyribonucleoside 5'-triphosphate = DNA(n+1) + diphosphate</text>
        <dbReference type="Rhea" id="RHEA:22508"/>
        <dbReference type="Rhea" id="RHEA-COMP:17339"/>
        <dbReference type="Rhea" id="RHEA-COMP:17340"/>
        <dbReference type="ChEBI" id="CHEBI:33019"/>
        <dbReference type="ChEBI" id="CHEBI:61560"/>
        <dbReference type="ChEBI" id="CHEBI:173112"/>
        <dbReference type="EC" id="2.7.7.7"/>
    </reaction>
</comment>
<dbReference type="GO" id="GO:0003887">
    <property type="term" value="F:DNA-directed DNA polymerase activity"/>
    <property type="evidence" value="ECO:0007669"/>
    <property type="project" value="UniProtKB-EC"/>
</dbReference>
<keyword evidence="2" id="KW-0694">RNA-binding</keyword>
<comment type="caution">
    <text evidence="6">The sequence shown here is derived from an EMBL/GenBank/DDBJ whole genome shotgun (WGS) entry which is preliminary data.</text>
</comment>
<dbReference type="Gene3D" id="3.30.420.10">
    <property type="entry name" value="Ribonuclease H-like superfamily/Ribonuclease H"/>
    <property type="match status" value="1"/>
</dbReference>
<dbReference type="Proteomes" id="UP000765509">
    <property type="component" value="Unassembled WGS sequence"/>
</dbReference>
<proteinExistence type="predicted"/>
<dbReference type="PANTHER" id="PTHR42648:SF30">
    <property type="entry name" value="RIBONUCLEASE H-LIKE DOMAIN, GAG-PRE-INTEGRASE DOMAIN PROTEIN-RELATED"/>
    <property type="match status" value="1"/>
</dbReference>
<evidence type="ECO:0000313" key="6">
    <source>
        <dbReference type="EMBL" id="MBW0494954.1"/>
    </source>
</evidence>
<dbReference type="InterPro" id="IPR001584">
    <property type="entry name" value="Integrase_cat-core"/>
</dbReference>
<dbReference type="EMBL" id="AVOT02012842">
    <property type="protein sequence ID" value="MBW0494954.1"/>
    <property type="molecule type" value="Genomic_DNA"/>
</dbReference>
<sequence>MTSNCHICKSCKIKASPHNNPIPSANLPFQRLHFDILEITPLAKNSIQYVLVIIDDFSRFNTVYLLNQKLQAELKLMSYIHKIHNKTQRCPGFLHTDHGGEFYSASFRSKAEALGMVFEQAPTNSPQTNGIAE</sequence>
<keyword evidence="1" id="KW-0815">Transposition</keyword>
<evidence type="ECO:0000256" key="4">
    <source>
        <dbReference type="ARBA" id="ARBA00049244"/>
    </source>
</evidence>